<keyword evidence="1" id="KW-0812">Transmembrane</keyword>
<dbReference type="PANTHER" id="PTHR36434:SF1">
    <property type="entry name" value="MEMBRANE PROTEASE YUGP-RELATED"/>
    <property type="match status" value="1"/>
</dbReference>
<name>A0A142B8H5_9GAMM</name>
<organism evidence="2 3">
    <name type="scientific">Endozoicomonas montiporae CL-33</name>
    <dbReference type="NCBI Taxonomy" id="570277"/>
    <lineage>
        <taxon>Bacteria</taxon>
        <taxon>Pseudomonadati</taxon>
        <taxon>Pseudomonadota</taxon>
        <taxon>Gammaproteobacteria</taxon>
        <taxon>Oceanospirillales</taxon>
        <taxon>Endozoicomonadaceae</taxon>
        <taxon>Endozoicomonas</taxon>
    </lineage>
</organism>
<feature type="transmembrane region" description="Helical" evidence="1">
    <location>
        <begin position="204"/>
        <end position="224"/>
    </location>
</feature>
<dbReference type="OrthoDB" id="9805386at2"/>
<dbReference type="PATRIC" id="fig|570277.3.peg.900"/>
<reference evidence="2 3" key="1">
    <citation type="journal article" date="2016" name="Front. Microbiol.">
        <title>Genomic Insight into the Host-Endosymbiont Relationship of Endozoicomonas montiporae CL-33(T) with its Coral Host.</title>
        <authorList>
            <person name="Ding J.-Y."/>
            <person name="Shiu J.-H."/>
            <person name="Chen W.-M."/>
            <person name="Chiang Y.-R."/>
            <person name="Tang S.-L."/>
        </authorList>
    </citation>
    <scope>NUCLEOTIDE SEQUENCE [LARGE SCALE GENOMIC DNA]</scope>
    <source>
        <strain evidence="2 3">CL-33</strain>
    </source>
</reference>
<keyword evidence="1" id="KW-0472">Membrane</keyword>
<dbReference type="PANTHER" id="PTHR36434">
    <property type="entry name" value="MEMBRANE PROTEASE YUGP-RELATED"/>
    <property type="match status" value="1"/>
</dbReference>
<dbReference type="RefSeq" id="WP_086936382.1">
    <property type="nucleotide sequence ID" value="NZ_CP013251.1"/>
</dbReference>
<evidence type="ECO:0000313" key="2">
    <source>
        <dbReference type="EMBL" id="AMO55051.1"/>
    </source>
</evidence>
<dbReference type="EMBL" id="CP013251">
    <property type="protein sequence ID" value="AMO55051.1"/>
    <property type="molecule type" value="Genomic_DNA"/>
</dbReference>
<dbReference type="AlphaFoldDB" id="A0A142B8H5"/>
<dbReference type="InterPro" id="IPR007395">
    <property type="entry name" value="Zn_peptidase_2"/>
</dbReference>
<dbReference type="STRING" id="570277.EZMO1_0826"/>
<gene>
    <name evidence="2" type="ORF">EZMO1_0826</name>
</gene>
<feature type="transmembrane region" description="Helical" evidence="1">
    <location>
        <begin position="145"/>
        <end position="163"/>
    </location>
</feature>
<dbReference type="Pfam" id="PF04298">
    <property type="entry name" value="Zn_peptidase_2"/>
    <property type="match status" value="1"/>
</dbReference>
<sequence>MIYVLFGLLMLVLIFGPQYWIKTTLKRYGKWRKDLQGTGGELAEHLVERFQLEDVKVVRGAMGADYYDPEEKIISLSPEHYDGQSVAAVAVATHETGHAIQHKQQNPDFMQRQKRIRIAMAIERFSVMALLVSPIIFAMTRVPHSMILTVLIGVSGMLANVWVQFKNLPVEMDASFDKAMPILEEGYLSGNDLLGARAVLKAAAYTYVAAALASLLNLGRWLMILRR</sequence>
<keyword evidence="1" id="KW-1133">Transmembrane helix</keyword>
<dbReference type="KEGG" id="emp:EZMO1_0826"/>
<evidence type="ECO:0000256" key="1">
    <source>
        <dbReference type="SAM" id="Phobius"/>
    </source>
</evidence>
<feature type="transmembrane region" description="Helical" evidence="1">
    <location>
        <begin position="6"/>
        <end position="25"/>
    </location>
</feature>
<protein>
    <submittedName>
        <fullName evidence="2">Peptidase membrane zinc metallopeptidase</fullName>
    </submittedName>
</protein>
<accession>A0A142B8H5</accession>
<dbReference type="Proteomes" id="UP000071065">
    <property type="component" value="Chromosome"/>
</dbReference>
<feature type="transmembrane region" description="Helical" evidence="1">
    <location>
        <begin position="118"/>
        <end position="139"/>
    </location>
</feature>
<proteinExistence type="predicted"/>
<evidence type="ECO:0000313" key="3">
    <source>
        <dbReference type="Proteomes" id="UP000071065"/>
    </source>
</evidence>